<evidence type="ECO:0000313" key="2">
    <source>
        <dbReference type="Proteomes" id="UP000799291"/>
    </source>
</evidence>
<sequence length="96" mass="10948">MAIAHSVWVVWSAKSSEAWDCTNELIALAYKSRPREDVLENCESGIVKMEPLRKVVRVIMRVDEEGKSKAELVFVDKNNGRNMYSERRAVSGEAYI</sequence>
<accession>A0A6G1JG24</accession>
<organism evidence="1 2">
    <name type="scientific">Lentithecium fluviatile CBS 122367</name>
    <dbReference type="NCBI Taxonomy" id="1168545"/>
    <lineage>
        <taxon>Eukaryota</taxon>
        <taxon>Fungi</taxon>
        <taxon>Dikarya</taxon>
        <taxon>Ascomycota</taxon>
        <taxon>Pezizomycotina</taxon>
        <taxon>Dothideomycetes</taxon>
        <taxon>Pleosporomycetidae</taxon>
        <taxon>Pleosporales</taxon>
        <taxon>Massarineae</taxon>
        <taxon>Lentitheciaceae</taxon>
        <taxon>Lentithecium</taxon>
    </lineage>
</organism>
<dbReference type="OrthoDB" id="5342924at2759"/>
<keyword evidence="2" id="KW-1185">Reference proteome</keyword>
<name>A0A6G1JG24_9PLEO</name>
<proteinExistence type="predicted"/>
<evidence type="ECO:0000313" key="1">
    <source>
        <dbReference type="EMBL" id="KAF2689388.1"/>
    </source>
</evidence>
<dbReference type="EMBL" id="MU005572">
    <property type="protein sequence ID" value="KAF2689388.1"/>
    <property type="molecule type" value="Genomic_DNA"/>
</dbReference>
<dbReference type="Proteomes" id="UP000799291">
    <property type="component" value="Unassembled WGS sequence"/>
</dbReference>
<gene>
    <name evidence="1" type="ORF">K458DRAFT_413669</name>
</gene>
<protein>
    <submittedName>
        <fullName evidence="1">Uncharacterized protein</fullName>
    </submittedName>
</protein>
<reference evidence="1" key="1">
    <citation type="journal article" date="2020" name="Stud. Mycol.">
        <title>101 Dothideomycetes genomes: a test case for predicting lifestyles and emergence of pathogens.</title>
        <authorList>
            <person name="Haridas S."/>
            <person name="Albert R."/>
            <person name="Binder M."/>
            <person name="Bloem J."/>
            <person name="Labutti K."/>
            <person name="Salamov A."/>
            <person name="Andreopoulos B."/>
            <person name="Baker S."/>
            <person name="Barry K."/>
            <person name="Bills G."/>
            <person name="Bluhm B."/>
            <person name="Cannon C."/>
            <person name="Castanera R."/>
            <person name="Culley D."/>
            <person name="Daum C."/>
            <person name="Ezra D."/>
            <person name="Gonzalez J."/>
            <person name="Henrissat B."/>
            <person name="Kuo A."/>
            <person name="Liang C."/>
            <person name="Lipzen A."/>
            <person name="Lutzoni F."/>
            <person name="Magnuson J."/>
            <person name="Mondo S."/>
            <person name="Nolan M."/>
            <person name="Ohm R."/>
            <person name="Pangilinan J."/>
            <person name="Park H.-J."/>
            <person name="Ramirez L."/>
            <person name="Alfaro M."/>
            <person name="Sun H."/>
            <person name="Tritt A."/>
            <person name="Yoshinaga Y."/>
            <person name="Zwiers L.-H."/>
            <person name="Turgeon B."/>
            <person name="Goodwin S."/>
            <person name="Spatafora J."/>
            <person name="Crous P."/>
            <person name="Grigoriev I."/>
        </authorList>
    </citation>
    <scope>NUCLEOTIDE SEQUENCE</scope>
    <source>
        <strain evidence="1">CBS 122367</strain>
    </source>
</reference>
<dbReference type="AlphaFoldDB" id="A0A6G1JG24"/>